<sequence length="123" mass="13937">MKRFWRFVVAGAFNTGLGYLLFIACVQLGMDYRAALAIEYAVCTFIGYALSRFWTFSDASEARHTLPKYVMTYVLVFALNSIMLMMLVESGLLGPILGQLLIHVVIVLTSFLMQRHVVFKRTA</sequence>
<keyword evidence="3 6" id="KW-0812">Transmembrane</keyword>
<organism evidence="8 9">
    <name type="scientific">Hydrogenophaga bisanensis</name>
    <dbReference type="NCBI Taxonomy" id="439611"/>
    <lineage>
        <taxon>Bacteria</taxon>
        <taxon>Pseudomonadati</taxon>
        <taxon>Pseudomonadota</taxon>
        <taxon>Betaproteobacteria</taxon>
        <taxon>Burkholderiales</taxon>
        <taxon>Comamonadaceae</taxon>
        <taxon>Hydrogenophaga</taxon>
    </lineage>
</organism>
<feature type="transmembrane region" description="Helical" evidence="6">
    <location>
        <begin position="35"/>
        <end position="54"/>
    </location>
</feature>
<feature type="transmembrane region" description="Helical" evidence="6">
    <location>
        <begin position="66"/>
        <end position="86"/>
    </location>
</feature>
<comment type="subcellular location">
    <subcellularLocation>
        <location evidence="1">Membrane</location>
        <topology evidence="1">Multi-pass membrane protein</topology>
    </subcellularLocation>
</comment>
<evidence type="ECO:0000256" key="6">
    <source>
        <dbReference type="SAM" id="Phobius"/>
    </source>
</evidence>
<keyword evidence="4 6" id="KW-1133">Transmembrane helix</keyword>
<dbReference type="Proteomes" id="UP001596495">
    <property type="component" value="Unassembled WGS sequence"/>
</dbReference>
<comment type="similarity">
    <text evidence="2">Belongs to the GtrA family.</text>
</comment>
<evidence type="ECO:0000259" key="7">
    <source>
        <dbReference type="Pfam" id="PF04138"/>
    </source>
</evidence>
<evidence type="ECO:0000313" key="9">
    <source>
        <dbReference type="Proteomes" id="UP001596495"/>
    </source>
</evidence>
<evidence type="ECO:0000256" key="3">
    <source>
        <dbReference type="ARBA" id="ARBA00022692"/>
    </source>
</evidence>
<evidence type="ECO:0000256" key="2">
    <source>
        <dbReference type="ARBA" id="ARBA00009399"/>
    </source>
</evidence>
<evidence type="ECO:0000256" key="1">
    <source>
        <dbReference type="ARBA" id="ARBA00004141"/>
    </source>
</evidence>
<evidence type="ECO:0000256" key="5">
    <source>
        <dbReference type="ARBA" id="ARBA00023136"/>
    </source>
</evidence>
<dbReference type="Pfam" id="PF04138">
    <property type="entry name" value="GtrA_DPMS_TM"/>
    <property type="match status" value="1"/>
</dbReference>
<feature type="transmembrane region" description="Helical" evidence="6">
    <location>
        <begin position="7"/>
        <end position="29"/>
    </location>
</feature>
<dbReference type="EMBL" id="JBHTBX010000006">
    <property type="protein sequence ID" value="MFC7435035.1"/>
    <property type="molecule type" value="Genomic_DNA"/>
</dbReference>
<dbReference type="InterPro" id="IPR007267">
    <property type="entry name" value="GtrA_DPMS_TM"/>
</dbReference>
<gene>
    <name evidence="8" type="ORF">ACFQNJ_11020</name>
</gene>
<reference evidence="9" key="1">
    <citation type="journal article" date="2019" name="Int. J. Syst. Evol. Microbiol.">
        <title>The Global Catalogue of Microorganisms (GCM) 10K type strain sequencing project: providing services to taxonomists for standard genome sequencing and annotation.</title>
        <authorList>
            <consortium name="The Broad Institute Genomics Platform"/>
            <consortium name="The Broad Institute Genome Sequencing Center for Infectious Disease"/>
            <person name="Wu L."/>
            <person name="Ma J."/>
        </authorList>
    </citation>
    <scope>NUCLEOTIDE SEQUENCE [LARGE SCALE GENOMIC DNA]</scope>
    <source>
        <strain evidence="9">CCUG 54518</strain>
    </source>
</reference>
<dbReference type="RefSeq" id="WP_382257101.1">
    <property type="nucleotide sequence ID" value="NZ_JBHTBX010000006.1"/>
</dbReference>
<proteinExistence type="inferred from homology"/>
<dbReference type="PANTHER" id="PTHR38459:SF1">
    <property type="entry name" value="PROPHAGE BACTOPRENOL-LINKED GLUCOSE TRANSLOCASE HOMOLOG"/>
    <property type="match status" value="1"/>
</dbReference>
<name>A0ABW2RAA3_9BURK</name>
<dbReference type="InterPro" id="IPR051401">
    <property type="entry name" value="GtrA_CellWall_Glycosyl"/>
</dbReference>
<feature type="transmembrane region" description="Helical" evidence="6">
    <location>
        <begin position="92"/>
        <end position="113"/>
    </location>
</feature>
<feature type="domain" description="GtrA/DPMS transmembrane" evidence="7">
    <location>
        <begin position="6"/>
        <end position="119"/>
    </location>
</feature>
<keyword evidence="5 6" id="KW-0472">Membrane</keyword>
<accession>A0ABW2RAA3</accession>
<dbReference type="PROSITE" id="PS51257">
    <property type="entry name" value="PROKAR_LIPOPROTEIN"/>
    <property type="match status" value="1"/>
</dbReference>
<protein>
    <submittedName>
        <fullName evidence="8">GtrA family protein</fullName>
    </submittedName>
</protein>
<comment type="caution">
    <text evidence="8">The sequence shown here is derived from an EMBL/GenBank/DDBJ whole genome shotgun (WGS) entry which is preliminary data.</text>
</comment>
<dbReference type="PANTHER" id="PTHR38459">
    <property type="entry name" value="PROPHAGE BACTOPRENOL-LINKED GLUCOSE TRANSLOCASE HOMOLOG"/>
    <property type="match status" value="1"/>
</dbReference>
<evidence type="ECO:0000313" key="8">
    <source>
        <dbReference type="EMBL" id="MFC7435035.1"/>
    </source>
</evidence>
<keyword evidence="9" id="KW-1185">Reference proteome</keyword>
<evidence type="ECO:0000256" key="4">
    <source>
        <dbReference type="ARBA" id="ARBA00022989"/>
    </source>
</evidence>